<dbReference type="InterPro" id="IPR001091">
    <property type="entry name" value="RM_Methyltransferase"/>
</dbReference>
<dbReference type="GO" id="GO:0003677">
    <property type="term" value="F:DNA binding"/>
    <property type="evidence" value="ECO:0007669"/>
    <property type="project" value="InterPro"/>
</dbReference>
<dbReference type="KEGG" id="capn:CBG49_01215"/>
<evidence type="ECO:0000313" key="6">
    <source>
        <dbReference type="Proteomes" id="UP000197007"/>
    </source>
</evidence>
<keyword evidence="6" id="KW-1185">Reference proteome</keyword>
<protein>
    <recommendedName>
        <fullName evidence="3">Methyltransferase</fullName>
        <ecNumber evidence="3">2.1.1.-</ecNumber>
    </recommendedName>
</protein>
<dbReference type="InterPro" id="IPR029063">
    <property type="entry name" value="SAM-dependent_MTases_sf"/>
</dbReference>
<dbReference type="SUPFAM" id="SSF53335">
    <property type="entry name" value="S-adenosyl-L-methionine-dependent methyltransferases"/>
    <property type="match status" value="2"/>
</dbReference>
<dbReference type="GO" id="GO:0032259">
    <property type="term" value="P:methylation"/>
    <property type="evidence" value="ECO:0007669"/>
    <property type="project" value="UniProtKB-KW"/>
</dbReference>
<evidence type="ECO:0000259" key="4">
    <source>
        <dbReference type="Pfam" id="PF01555"/>
    </source>
</evidence>
<comment type="similarity">
    <text evidence="3">Belongs to the N(4)/N(6)-methyltransferase family.</text>
</comment>
<dbReference type="REBASE" id="209025">
    <property type="entry name" value="M2.CspOS43ORF1210P"/>
</dbReference>
<evidence type="ECO:0000256" key="3">
    <source>
        <dbReference type="RuleBase" id="RU362026"/>
    </source>
</evidence>
<organism evidence="5 6">
    <name type="scientific">Capnocytophaga endodontalis</name>
    <dbReference type="NCBI Taxonomy" id="2708117"/>
    <lineage>
        <taxon>Bacteria</taxon>
        <taxon>Pseudomonadati</taxon>
        <taxon>Bacteroidota</taxon>
        <taxon>Flavobacteriia</taxon>
        <taxon>Flavobacteriales</taxon>
        <taxon>Flavobacteriaceae</taxon>
        <taxon>Capnocytophaga</taxon>
    </lineage>
</organism>
<dbReference type="Pfam" id="PF01555">
    <property type="entry name" value="N6_N4_Mtase"/>
    <property type="match status" value="1"/>
</dbReference>
<gene>
    <name evidence="5" type="ORF">CBG49_01215</name>
</gene>
<dbReference type="AlphaFoldDB" id="A0A1Z4BKK8"/>
<proteinExistence type="inferred from homology"/>
<dbReference type="GO" id="GO:0008170">
    <property type="term" value="F:N-methyltransferase activity"/>
    <property type="evidence" value="ECO:0007669"/>
    <property type="project" value="InterPro"/>
</dbReference>
<dbReference type="EMBL" id="CP022022">
    <property type="protein sequence ID" value="ASF41816.1"/>
    <property type="molecule type" value="Genomic_DNA"/>
</dbReference>
<evidence type="ECO:0000256" key="2">
    <source>
        <dbReference type="ARBA" id="ARBA00022679"/>
    </source>
</evidence>
<reference evidence="6" key="1">
    <citation type="submission" date="2017-06" db="EMBL/GenBank/DDBJ databases">
        <title>Complete genome sequence of Capnocytophaga sp. KCOM 1579 (=ChDC OS43) isolated from a human refractory periapical abscess lesion.</title>
        <authorList>
            <person name="Kook J.-K."/>
            <person name="Park S.-N."/>
            <person name="Lim Y.K."/>
            <person name="Roh H."/>
        </authorList>
    </citation>
    <scope>NUCLEOTIDE SEQUENCE [LARGE SCALE GENOMIC DNA]</scope>
    <source>
        <strain evidence="6">ChDC OS43</strain>
    </source>
</reference>
<evidence type="ECO:0000256" key="1">
    <source>
        <dbReference type="ARBA" id="ARBA00022603"/>
    </source>
</evidence>
<dbReference type="InterPro" id="IPR002941">
    <property type="entry name" value="DNA_methylase_N4/N6"/>
</dbReference>
<feature type="domain" description="DNA methylase N-4/N-6" evidence="4">
    <location>
        <begin position="38"/>
        <end position="119"/>
    </location>
</feature>
<dbReference type="RefSeq" id="WP_088593031.1">
    <property type="nucleotide sequence ID" value="NZ_CP022022.1"/>
</dbReference>
<sequence length="303" mass="35022">MSTQTVERELAKEEKKTKLGFNGLTPSEWALLSKNVITEDDILNPVWNDLSSPRNQYQLEHGAVYPVKLCERLIKMYSKEEDTIFDPFLGIGSTMIAAQSLNRHCIGTELNSKFAQIAQNWLDDVQGIFANTMHYKIVNDDCRNLLQHVHPDKIQLTVTSPPYADFIQKSLKDRETTHKTSVLKYENNSTVKQYSQNDNDFGNLPYPDFLEQIKHILKDNLVITKKGGYSCWVVKDYRDTKNKIPYVPFHSDLARAGEEVGWKYHDLIIWDQTGQRRLVLLGYPSVLYTNQNCSFIVVFRKPK</sequence>
<dbReference type="Gene3D" id="3.40.50.150">
    <property type="entry name" value="Vaccinia Virus protein VP39"/>
    <property type="match status" value="2"/>
</dbReference>
<evidence type="ECO:0000313" key="5">
    <source>
        <dbReference type="EMBL" id="ASF41816.1"/>
    </source>
</evidence>
<keyword evidence="2 5" id="KW-0808">Transferase</keyword>
<accession>A0A1Z4BKK8</accession>
<dbReference type="Proteomes" id="UP000197007">
    <property type="component" value="Chromosome"/>
</dbReference>
<dbReference type="PRINTS" id="PR00508">
    <property type="entry name" value="S21N4MTFRASE"/>
</dbReference>
<keyword evidence="1 5" id="KW-0489">Methyltransferase</keyword>
<dbReference type="EC" id="2.1.1.-" evidence="3"/>
<name>A0A1Z4BKK8_9FLAO</name>